<organism evidence="2 3">
    <name type="scientific">Gibberella intermedia</name>
    <name type="common">Bulb rot disease fungus</name>
    <name type="synonym">Fusarium proliferatum</name>
    <dbReference type="NCBI Taxonomy" id="948311"/>
    <lineage>
        <taxon>Eukaryota</taxon>
        <taxon>Fungi</taxon>
        <taxon>Dikarya</taxon>
        <taxon>Ascomycota</taxon>
        <taxon>Pezizomycotina</taxon>
        <taxon>Sordariomycetes</taxon>
        <taxon>Hypocreomycetidae</taxon>
        <taxon>Hypocreales</taxon>
        <taxon>Nectriaceae</taxon>
        <taxon>Fusarium</taxon>
        <taxon>Fusarium fujikuroi species complex</taxon>
    </lineage>
</organism>
<name>A0A420S0I7_GIBIN</name>
<evidence type="ECO:0000313" key="2">
    <source>
        <dbReference type="EMBL" id="RKL22757.1"/>
    </source>
</evidence>
<dbReference type="PANTHER" id="PTHR19959:SF119">
    <property type="entry name" value="FUNGAL LIPASE-LIKE DOMAIN-CONTAINING PROTEIN"/>
    <property type="match status" value="1"/>
</dbReference>
<gene>
    <name evidence="2" type="ORF">BFJ72_g14654</name>
</gene>
<dbReference type="InterPro" id="IPR011990">
    <property type="entry name" value="TPR-like_helical_dom_sf"/>
</dbReference>
<dbReference type="AlphaFoldDB" id="A0A420S0I7"/>
<dbReference type="Gene3D" id="1.25.40.10">
    <property type="entry name" value="Tetratricopeptide repeat domain"/>
    <property type="match status" value="2"/>
</dbReference>
<dbReference type="Proteomes" id="UP000283569">
    <property type="component" value="Unassembled WGS sequence"/>
</dbReference>
<dbReference type="InterPro" id="IPR024983">
    <property type="entry name" value="CHAT_dom"/>
</dbReference>
<protein>
    <recommendedName>
        <fullName evidence="1">CHAT domain-containing protein</fullName>
    </recommendedName>
</protein>
<sequence length="1016" mass="112916">MDQDESAGLSAIADRAVAETLSSSAIFAYQRYIRSGGGNDINMAVDLARLSVQKTSNGEKSLPDRLNNLGVMLEGRYKRTGQNADLEEAIRVAQRAVVSTEDHTKRATCLNNLGSKLGQYYSKMGNLADLEEAIRKIREAIDTTSANHPHHADFLHNLGNELSRRYERTGEIADLEEAIQKTRQAVDSTPENHLDRSISLNSLGNRLFLRYKRKGQITDLEDAIHLAQQAVDITPEGHPEHVARLESLGLKLEYRYEQFGEMKDLDQAIKVTEQAMNSLPQDHPFRLVFLSNLGNKLGRRYERTRDEPELEKAIKLIRQAVGCAAEDNPFRSNYLNNLGKLLGQRYLRTEELADLKEAIERTRQSVTLTATGHPDHAKRLSNLANKLFLLNQRTKDMGDLDDAINAAQQAVDSTPRDHPDLAGRLNNLGVKLEARYMQGASTADLERASEALHNAWNCLTAVPLTRVKAAARCLKLLATQEKFELAAKLGKEIIDLLPSIQTNLLDRKDQQFAVSTFTGVATDLCACLLELNMPDDALRYLEHGRACIIGQLIDRRRDISSLARKDHTIAQRYQNLLSEINTPLRDVEPSAAGAQVLKRRREHVAEMDECIRQIRSIEGFEHFMLGQSIAEMQECASEGSIILVNITPFRSDAIIVSRTAIKTVSLPKLSTADTTAWLSGLRDELPRTQPEMKVDEYRSWSFAKCASRNAKLLRVTKKDNNRLSRFLARLWSECVCLVLEELGCGNPSPGQELPRVWWIGTGLASSLPFHAAADSSMGPTCNTLSRVISSYTPTIKALRHARTREATRVEKHSVLLVAMPKTPGYNDLPAVYAEESAIRAAIRDLHPIEPLMHPSKSAVLAKLANHSLIHFACHGSSDLTDSSGSYLALQGRSDSAPEKLTVQEVLETNLGNAWLAYLSACSTAENKVLELVDEDLHLASSFQAAGFRHVVASMWPSNDAICAQVASIFYQGLVTKDGIQGDDRAVAASLHAAVWNIRLKNIERPYLWAQYIHFGA</sequence>
<dbReference type="Pfam" id="PF12770">
    <property type="entry name" value="CHAT"/>
    <property type="match status" value="1"/>
</dbReference>
<reference evidence="2 3" key="1">
    <citation type="journal article" date="2018" name="Sci. Rep.">
        <title>Characterisation of pathogen-specific regions and novel effector candidates in Fusarium oxysporum f. sp. cepae.</title>
        <authorList>
            <person name="Armitage A.D."/>
            <person name="Taylor A."/>
            <person name="Sobczyk M.K."/>
            <person name="Baxter L."/>
            <person name="Greenfield B.P."/>
            <person name="Bates H.J."/>
            <person name="Wilson F."/>
            <person name="Jackson A.C."/>
            <person name="Ott S."/>
            <person name="Harrison R.J."/>
            <person name="Clarkson J.P."/>
        </authorList>
    </citation>
    <scope>NUCLEOTIDE SEQUENCE [LARGE SCALE GENOMIC DNA]</scope>
    <source>
        <strain evidence="2 3">Fp_A8</strain>
    </source>
</reference>
<dbReference type="PANTHER" id="PTHR19959">
    <property type="entry name" value="KINESIN LIGHT CHAIN"/>
    <property type="match status" value="1"/>
</dbReference>
<dbReference type="InterPro" id="IPR012344">
    <property type="entry name" value="Matrix_HIV/RSV_N"/>
</dbReference>
<comment type="caution">
    <text evidence="2">The sequence shown here is derived from an EMBL/GenBank/DDBJ whole genome shotgun (WGS) entry which is preliminary data.</text>
</comment>
<dbReference type="SUPFAM" id="SSF48452">
    <property type="entry name" value="TPR-like"/>
    <property type="match status" value="2"/>
</dbReference>
<accession>A0A420S0I7</accession>
<evidence type="ECO:0000259" key="1">
    <source>
        <dbReference type="Pfam" id="PF12770"/>
    </source>
</evidence>
<dbReference type="Gene3D" id="1.10.150.90">
    <property type="entry name" value="Immunodeficiency lentiviruses, gag gene matrix protein p17"/>
    <property type="match status" value="1"/>
</dbReference>
<dbReference type="Pfam" id="PF13374">
    <property type="entry name" value="TPR_10"/>
    <property type="match status" value="3"/>
</dbReference>
<proteinExistence type="predicted"/>
<feature type="domain" description="CHAT" evidence="1">
    <location>
        <begin position="730"/>
        <end position="1015"/>
    </location>
</feature>
<evidence type="ECO:0000313" key="3">
    <source>
        <dbReference type="Proteomes" id="UP000283569"/>
    </source>
</evidence>
<dbReference type="EMBL" id="MRDB01000117">
    <property type="protein sequence ID" value="RKL22757.1"/>
    <property type="molecule type" value="Genomic_DNA"/>
</dbReference>